<keyword evidence="1" id="KW-0732">Signal</keyword>
<sequence length="919" mass="103532">MLAVVRTIFFNIALCSFVVLASALSTDGSRAPVIDVRWPSHLLVLKRSVTSAEVPFRLHLSSDDEPHCEGWVYRLYTTSREPSMEDAVQGAGSPASNAHDMCRHCERSGDGAYACKMNAINLTQGHLWFGTYLEHEARASVSGGRLVVWHEMEVVYGAKLSLKLPAPDSHLVPSDQGEVELTVGYSAELGSSEHVVAFYSVEIWFGDARLEAARDTRENGWELTEQLLRGEIIDRHKIKPRPGCYELRVVLSCTYALPDEDADETSHVEEMMREVCIEGGEPEGEGWEGSLSPKVKLFCQDMACKCELDDTCRDDDYECESPTFPDMLQYTEDAMINTNRYLRGDFSFDQVEHAFDMKVFVLSLPGKEQKRRHMEGLLKAAGFRNVSFPALTLKEEIDVEALISSGWVTREGVELMSITPWTMHGALKPYIARAMDNLRVLEEGLSSGAELIGVFEDDLMVHDYLPSLNLRIKRALEELPASADLLYLEYCFEKCSSHCSEPGLAHISRAHRPRCTGAIVFTAQGARKVLHLCKPVFAAVDNMLPMLIERGHLEAYLLRRPGFFQDAFWGSDVDRQTRFPHNPKQHAPIAPVCEEDWYRRSEFSSMYKFYVASVVGNMTSDNSYVDSVYGSVDAAVSTCMRQAEGDVVLLPRSSYHVFHSIPPCSLMVDQPQCLLSHKSAEMHSAINLVCDEPLLDGSIPGVCFLGESHERFMFSMCEDAEGTALILSPSNDCYRSRSCHFSLLSQDVEADYRARMSLHRELSIMVFDDLERERREVCYLLYGEALTGEHLEYLRTRLAADESGGRLKQGIVKLVYSRQLEGEGVAGWSDVMEAPAALSVSYLRWHLLESALRRFRYPMVEFGRFRFCHYDTLLSGACVEEEEGGREERLGGRWASDRGTLTLRVGEVKEALSFFNERL</sequence>
<dbReference type="eggNOG" id="ENOG502SE99">
    <property type="taxonomic scope" value="Eukaryota"/>
</dbReference>
<dbReference type="EMBL" id="JH993033">
    <property type="protein sequence ID" value="EKX40184.1"/>
    <property type="molecule type" value="Genomic_DNA"/>
</dbReference>
<organism evidence="2">
    <name type="scientific">Guillardia theta (strain CCMP2712)</name>
    <name type="common">Cryptophyte</name>
    <dbReference type="NCBI Taxonomy" id="905079"/>
    <lineage>
        <taxon>Eukaryota</taxon>
        <taxon>Cryptophyceae</taxon>
        <taxon>Pyrenomonadales</taxon>
        <taxon>Geminigeraceae</taxon>
        <taxon>Guillardia</taxon>
    </lineage>
</organism>
<dbReference type="AlphaFoldDB" id="L1IWC6"/>
<gene>
    <name evidence="2" type="ORF">GUITHDRAFT_142909</name>
</gene>
<dbReference type="EnsemblProtists" id="EKX40184">
    <property type="protein sequence ID" value="EKX40184"/>
    <property type="gene ID" value="GUITHDRAFT_142909"/>
</dbReference>
<protein>
    <submittedName>
        <fullName evidence="2 3">Uncharacterized protein</fullName>
    </submittedName>
</protein>
<dbReference type="GeneID" id="17296922"/>
<dbReference type="Proteomes" id="UP000011087">
    <property type="component" value="Unassembled WGS sequence"/>
</dbReference>
<dbReference type="PaxDb" id="55529-EKX40184"/>
<evidence type="ECO:0000313" key="4">
    <source>
        <dbReference type="Proteomes" id="UP000011087"/>
    </source>
</evidence>
<dbReference type="KEGG" id="gtt:GUITHDRAFT_142909"/>
<reference evidence="4" key="2">
    <citation type="submission" date="2012-11" db="EMBL/GenBank/DDBJ databases">
        <authorList>
            <person name="Kuo A."/>
            <person name="Curtis B.A."/>
            <person name="Tanifuji G."/>
            <person name="Burki F."/>
            <person name="Gruber A."/>
            <person name="Irimia M."/>
            <person name="Maruyama S."/>
            <person name="Arias M.C."/>
            <person name="Ball S.G."/>
            <person name="Gile G.H."/>
            <person name="Hirakawa Y."/>
            <person name="Hopkins J.F."/>
            <person name="Rensing S.A."/>
            <person name="Schmutz J."/>
            <person name="Symeonidi A."/>
            <person name="Elias M."/>
            <person name="Eveleigh R.J."/>
            <person name="Herman E.K."/>
            <person name="Klute M.J."/>
            <person name="Nakayama T."/>
            <person name="Obornik M."/>
            <person name="Reyes-Prieto A."/>
            <person name="Armbrust E.V."/>
            <person name="Aves S.J."/>
            <person name="Beiko R.G."/>
            <person name="Coutinho P."/>
            <person name="Dacks J.B."/>
            <person name="Durnford D.G."/>
            <person name="Fast N.M."/>
            <person name="Green B.R."/>
            <person name="Grisdale C."/>
            <person name="Hempe F."/>
            <person name="Henrissat B."/>
            <person name="Hoppner M.P."/>
            <person name="Ishida K.-I."/>
            <person name="Kim E."/>
            <person name="Koreny L."/>
            <person name="Kroth P.G."/>
            <person name="Liu Y."/>
            <person name="Malik S.-B."/>
            <person name="Maier U.G."/>
            <person name="McRose D."/>
            <person name="Mock T."/>
            <person name="Neilson J.A."/>
            <person name="Onodera N.T."/>
            <person name="Poole A.M."/>
            <person name="Pritham E.J."/>
            <person name="Richards T.A."/>
            <person name="Rocap G."/>
            <person name="Roy S.W."/>
            <person name="Sarai C."/>
            <person name="Schaack S."/>
            <person name="Shirato S."/>
            <person name="Slamovits C.H."/>
            <person name="Spencer D.F."/>
            <person name="Suzuki S."/>
            <person name="Worden A.Z."/>
            <person name="Zauner S."/>
            <person name="Barry K."/>
            <person name="Bell C."/>
            <person name="Bharti A.K."/>
            <person name="Crow J.A."/>
            <person name="Grimwood J."/>
            <person name="Kramer R."/>
            <person name="Lindquist E."/>
            <person name="Lucas S."/>
            <person name="Salamov A."/>
            <person name="McFadden G.I."/>
            <person name="Lane C.E."/>
            <person name="Keeling P.J."/>
            <person name="Gray M.W."/>
            <person name="Grigoriev I.V."/>
            <person name="Archibald J.M."/>
        </authorList>
    </citation>
    <scope>NUCLEOTIDE SEQUENCE</scope>
    <source>
        <strain evidence="4">CCMP2712</strain>
    </source>
</reference>
<name>L1IWC6_GUITC</name>
<evidence type="ECO:0000313" key="2">
    <source>
        <dbReference type="EMBL" id="EKX40184.1"/>
    </source>
</evidence>
<feature type="chain" id="PRO_5008770521" evidence="1">
    <location>
        <begin position="24"/>
        <end position="919"/>
    </location>
</feature>
<feature type="signal peptide" evidence="1">
    <location>
        <begin position="1"/>
        <end position="23"/>
    </location>
</feature>
<reference evidence="3" key="3">
    <citation type="submission" date="2016-03" db="UniProtKB">
        <authorList>
            <consortium name="EnsemblProtists"/>
        </authorList>
    </citation>
    <scope>IDENTIFICATION</scope>
</reference>
<reference evidence="2 4" key="1">
    <citation type="journal article" date="2012" name="Nature">
        <title>Algal genomes reveal evolutionary mosaicism and the fate of nucleomorphs.</title>
        <authorList>
            <consortium name="DOE Joint Genome Institute"/>
            <person name="Curtis B.A."/>
            <person name="Tanifuji G."/>
            <person name="Burki F."/>
            <person name="Gruber A."/>
            <person name="Irimia M."/>
            <person name="Maruyama S."/>
            <person name="Arias M.C."/>
            <person name="Ball S.G."/>
            <person name="Gile G.H."/>
            <person name="Hirakawa Y."/>
            <person name="Hopkins J.F."/>
            <person name="Kuo A."/>
            <person name="Rensing S.A."/>
            <person name="Schmutz J."/>
            <person name="Symeonidi A."/>
            <person name="Elias M."/>
            <person name="Eveleigh R.J."/>
            <person name="Herman E.K."/>
            <person name="Klute M.J."/>
            <person name="Nakayama T."/>
            <person name="Obornik M."/>
            <person name="Reyes-Prieto A."/>
            <person name="Armbrust E.V."/>
            <person name="Aves S.J."/>
            <person name="Beiko R.G."/>
            <person name="Coutinho P."/>
            <person name="Dacks J.B."/>
            <person name="Durnford D.G."/>
            <person name="Fast N.M."/>
            <person name="Green B.R."/>
            <person name="Grisdale C.J."/>
            <person name="Hempel F."/>
            <person name="Henrissat B."/>
            <person name="Hoppner M.P."/>
            <person name="Ishida K."/>
            <person name="Kim E."/>
            <person name="Koreny L."/>
            <person name="Kroth P.G."/>
            <person name="Liu Y."/>
            <person name="Malik S.B."/>
            <person name="Maier U.G."/>
            <person name="McRose D."/>
            <person name="Mock T."/>
            <person name="Neilson J.A."/>
            <person name="Onodera N.T."/>
            <person name="Poole A.M."/>
            <person name="Pritham E.J."/>
            <person name="Richards T.A."/>
            <person name="Rocap G."/>
            <person name="Roy S.W."/>
            <person name="Sarai C."/>
            <person name="Schaack S."/>
            <person name="Shirato S."/>
            <person name="Slamovits C.H."/>
            <person name="Spencer D.F."/>
            <person name="Suzuki S."/>
            <person name="Worden A.Z."/>
            <person name="Zauner S."/>
            <person name="Barry K."/>
            <person name="Bell C."/>
            <person name="Bharti A.K."/>
            <person name="Crow J.A."/>
            <person name="Grimwood J."/>
            <person name="Kramer R."/>
            <person name="Lindquist E."/>
            <person name="Lucas S."/>
            <person name="Salamov A."/>
            <person name="McFadden G.I."/>
            <person name="Lane C.E."/>
            <person name="Keeling P.J."/>
            <person name="Gray M.W."/>
            <person name="Grigoriev I.V."/>
            <person name="Archibald J.M."/>
        </authorList>
    </citation>
    <scope>NUCLEOTIDE SEQUENCE</scope>
    <source>
        <strain evidence="2 4">CCMP2712</strain>
    </source>
</reference>
<proteinExistence type="predicted"/>
<evidence type="ECO:0000256" key="1">
    <source>
        <dbReference type="SAM" id="SignalP"/>
    </source>
</evidence>
<dbReference type="HOGENOM" id="CLU_317236_0_0_1"/>
<accession>L1IWC6</accession>
<dbReference type="RefSeq" id="XP_005827164.1">
    <property type="nucleotide sequence ID" value="XM_005827107.1"/>
</dbReference>
<evidence type="ECO:0000313" key="3">
    <source>
        <dbReference type="EnsemblProtists" id="EKX40184"/>
    </source>
</evidence>
<keyword evidence="4" id="KW-1185">Reference proteome</keyword>